<dbReference type="SMART" id="SM00470">
    <property type="entry name" value="ParB"/>
    <property type="match status" value="1"/>
</dbReference>
<evidence type="ECO:0000259" key="1">
    <source>
        <dbReference type="SMART" id="SM00470"/>
    </source>
</evidence>
<dbReference type="PANTHER" id="PTHR33375">
    <property type="entry name" value="CHROMOSOME-PARTITIONING PROTEIN PARB-RELATED"/>
    <property type="match status" value="1"/>
</dbReference>
<feature type="domain" description="ParB-like N-terminal" evidence="1">
    <location>
        <begin position="7"/>
        <end position="107"/>
    </location>
</feature>
<name>A0A7C4FFR9_THEPE</name>
<evidence type="ECO:0000313" key="2">
    <source>
        <dbReference type="EMBL" id="HGI44311.1"/>
    </source>
</evidence>
<dbReference type="SUPFAM" id="SSF110849">
    <property type="entry name" value="ParB/Sulfiredoxin"/>
    <property type="match status" value="1"/>
</dbReference>
<gene>
    <name evidence="2" type="ORF">ENV17_08015</name>
</gene>
<proteinExistence type="predicted"/>
<dbReference type="SUPFAM" id="SSF109709">
    <property type="entry name" value="KorB DNA-binding domain-like"/>
    <property type="match status" value="1"/>
</dbReference>
<dbReference type="InterPro" id="IPR050336">
    <property type="entry name" value="Chromosome_partition/occlusion"/>
</dbReference>
<dbReference type="Gene3D" id="1.10.10.2830">
    <property type="match status" value="1"/>
</dbReference>
<dbReference type="InterPro" id="IPR036086">
    <property type="entry name" value="ParB/Sulfiredoxin_sf"/>
</dbReference>
<dbReference type="InterPro" id="IPR003115">
    <property type="entry name" value="ParB_N"/>
</dbReference>
<comment type="caution">
    <text evidence="2">The sequence shown here is derived from an EMBL/GenBank/DDBJ whole genome shotgun (WGS) entry which is preliminary data.</text>
</comment>
<dbReference type="EMBL" id="DTFI01000232">
    <property type="protein sequence ID" value="HGI44311.1"/>
    <property type="molecule type" value="Genomic_DNA"/>
</dbReference>
<dbReference type="AlphaFoldDB" id="A0A7C4FFR9"/>
<accession>A0A7C4FFR9</accession>
<organism evidence="2">
    <name type="scientific">Thermofilum pendens</name>
    <dbReference type="NCBI Taxonomy" id="2269"/>
    <lineage>
        <taxon>Archaea</taxon>
        <taxon>Thermoproteota</taxon>
        <taxon>Thermoprotei</taxon>
        <taxon>Thermofilales</taxon>
        <taxon>Thermofilaceae</taxon>
        <taxon>Thermofilum</taxon>
    </lineage>
</organism>
<reference evidence="2" key="1">
    <citation type="journal article" date="2020" name="mSystems">
        <title>Genome- and Community-Level Interaction Insights into Carbon Utilization and Element Cycling Functions of Hydrothermarchaeota in Hydrothermal Sediment.</title>
        <authorList>
            <person name="Zhou Z."/>
            <person name="Liu Y."/>
            <person name="Xu W."/>
            <person name="Pan J."/>
            <person name="Luo Z.H."/>
            <person name="Li M."/>
        </authorList>
    </citation>
    <scope>NUCLEOTIDE SEQUENCE [LARGE SCALE GENOMIC DNA]</scope>
    <source>
        <strain evidence="2">SpSt-735</strain>
    </source>
</reference>
<protein>
    <recommendedName>
        <fullName evidence="1">ParB-like N-terminal domain-containing protein</fullName>
    </recommendedName>
</protein>
<dbReference type="Gene3D" id="3.90.1530.30">
    <property type="match status" value="1"/>
</dbReference>
<dbReference type="GO" id="GO:0007059">
    <property type="term" value="P:chromosome segregation"/>
    <property type="evidence" value="ECO:0007669"/>
    <property type="project" value="TreeGrafter"/>
</dbReference>
<dbReference type="GO" id="GO:0005694">
    <property type="term" value="C:chromosome"/>
    <property type="evidence" value="ECO:0007669"/>
    <property type="project" value="TreeGrafter"/>
</dbReference>
<dbReference type="PANTHER" id="PTHR33375:SF7">
    <property type="entry name" value="CHROMOSOME 2-PARTITIONING PROTEIN PARB-RELATED"/>
    <property type="match status" value="1"/>
</dbReference>
<sequence>MELPQYTLLPLEALKPSSVNVRIVVNPEAVRRLAEDIAVRGLLHPLIVRPEGGGYGVVCGRMRLEAIRLLQREKPEAFQRLFGGGVPCVVRELDDREALELSLAENIRQNTLTPEEIGRGLARLYEMGLSEEEIRQRLLVEVDTIRRAIKLYSRLAVALDFTSESKPGRPPLRSTKRKVSRAGLSTVARVVEQLQLKGAADVKPEEIVRRVAELSEGRLSTGELKLVAERIKRDPSLATDENKLKSIINEIMQVGYVERVVLLRKDLIGKIENLAEREGISFDEELNKIIEKALLAL</sequence>
<dbReference type="Pfam" id="PF02195">
    <property type="entry name" value="ParB_N"/>
    <property type="match status" value="1"/>
</dbReference>